<evidence type="ECO:0000313" key="3">
    <source>
        <dbReference type="Proteomes" id="UP001445335"/>
    </source>
</evidence>
<accession>A0AAW1RY20</accession>
<evidence type="ECO:0000313" key="2">
    <source>
        <dbReference type="EMBL" id="KAK9838308.1"/>
    </source>
</evidence>
<comment type="caution">
    <text evidence="2">The sequence shown here is derived from an EMBL/GenBank/DDBJ whole genome shotgun (WGS) entry which is preliminary data.</text>
</comment>
<proteinExistence type="predicted"/>
<evidence type="ECO:0000256" key="1">
    <source>
        <dbReference type="SAM" id="MobiDB-lite"/>
    </source>
</evidence>
<dbReference type="PANTHER" id="PTHR14614">
    <property type="entry name" value="HEPATOCELLULAR CARCINOMA-ASSOCIATED ANTIGEN"/>
    <property type="match status" value="1"/>
</dbReference>
<reference evidence="2 3" key="1">
    <citation type="journal article" date="2024" name="Nat. Commun.">
        <title>Phylogenomics reveals the evolutionary origins of lichenization in chlorophyte algae.</title>
        <authorList>
            <person name="Puginier C."/>
            <person name="Libourel C."/>
            <person name="Otte J."/>
            <person name="Skaloud P."/>
            <person name="Haon M."/>
            <person name="Grisel S."/>
            <person name="Petersen M."/>
            <person name="Berrin J.G."/>
            <person name="Delaux P.M."/>
            <person name="Dal Grande F."/>
            <person name="Keller J."/>
        </authorList>
    </citation>
    <scope>NUCLEOTIDE SEQUENCE [LARGE SCALE GENOMIC DNA]</scope>
    <source>
        <strain evidence="2 3">SAG 245.80</strain>
    </source>
</reference>
<protein>
    <submittedName>
        <fullName evidence="2">Uncharacterized protein</fullName>
    </submittedName>
</protein>
<organism evidence="2 3">
    <name type="scientific">Elliptochloris bilobata</name>
    <dbReference type="NCBI Taxonomy" id="381761"/>
    <lineage>
        <taxon>Eukaryota</taxon>
        <taxon>Viridiplantae</taxon>
        <taxon>Chlorophyta</taxon>
        <taxon>core chlorophytes</taxon>
        <taxon>Trebouxiophyceae</taxon>
        <taxon>Trebouxiophyceae incertae sedis</taxon>
        <taxon>Elliptochloris clade</taxon>
        <taxon>Elliptochloris</taxon>
    </lineage>
</organism>
<dbReference type="Gene3D" id="3.40.50.150">
    <property type="entry name" value="Vaccinia Virus protein VP39"/>
    <property type="match status" value="1"/>
</dbReference>
<dbReference type="InterPro" id="IPR019410">
    <property type="entry name" value="Methyltransf_16"/>
</dbReference>
<gene>
    <name evidence="2" type="ORF">WJX81_003588</name>
</gene>
<keyword evidence="3" id="KW-1185">Reference proteome</keyword>
<dbReference type="Pfam" id="PF10294">
    <property type="entry name" value="Methyltransf_16"/>
    <property type="match status" value="1"/>
</dbReference>
<dbReference type="SUPFAM" id="SSF53335">
    <property type="entry name" value="S-adenosyl-L-methionine-dependent methyltransferases"/>
    <property type="match status" value="1"/>
</dbReference>
<sequence>MALVPFRVAGAAADQSLETRTFQIGGHTLSIRQDPRGSGALRTLRPTSGDAEEGAAATSDAGSTGRSSQRGEGLEMVGLVVWQSAFVLAEYLLRAPPFGQWADVRAVDLGTGTGVVAIALALAGADMVGADLPRVTPLARDNAAANCRSPLHRMQIVDHAWGSPVAALGPRPDLITGADIVYEERCFEDLVATLRALAAPHTLVVLAYRLRGRGEAQFEALLAASGFAVRQVPTAALHEEYRGGEYRVLRASLLDP</sequence>
<dbReference type="AlphaFoldDB" id="A0AAW1RY20"/>
<dbReference type="InterPro" id="IPR029063">
    <property type="entry name" value="SAM-dependent_MTases_sf"/>
</dbReference>
<dbReference type="Proteomes" id="UP001445335">
    <property type="component" value="Unassembled WGS sequence"/>
</dbReference>
<dbReference type="PANTHER" id="PTHR14614:SF132">
    <property type="entry name" value="PROTEIN-LYSINE METHYLTRANSFERASE C42C1.13"/>
    <property type="match status" value="1"/>
</dbReference>
<dbReference type="EMBL" id="JALJOU010000019">
    <property type="protein sequence ID" value="KAK9838308.1"/>
    <property type="molecule type" value="Genomic_DNA"/>
</dbReference>
<feature type="compositionally biased region" description="Low complexity" evidence="1">
    <location>
        <begin position="54"/>
        <end position="68"/>
    </location>
</feature>
<feature type="region of interest" description="Disordered" evidence="1">
    <location>
        <begin position="33"/>
        <end position="69"/>
    </location>
</feature>
<name>A0AAW1RY20_9CHLO</name>